<accession>A0AA36G7C8</accession>
<organism evidence="5 6">
    <name type="scientific">Mesorhabditis spiculigera</name>
    <dbReference type="NCBI Taxonomy" id="96644"/>
    <lineage>
        <taxon>Eukaryota</taxon>
        <taxon>Metazoa</taxon>
        <taxon>Ecdysozoa</taxon>
        <taxon>Nematoda</taxon>
        <taxon>Chromadorea</taxon>
        <taxon>Rhabditida</taxon>
        <taxon>Rhabditina</taxon>
        <taxon>Rhabditomorpha</taxon>
        <taxon>Rhabditoidea</taxon>
        <taxon>Rhabditidae</taxon>
        <taxon>Mesorhabditinae</taxon>
        <taxon>Mesorhabditis</taxon>
    </lineage>
</organism>
<keyword evidence="3" id="KW-0072">Autophagy</keyword>
<keyword evidence="6" id="KW-1185">Reference proteome</keyword>
<comment type="caution">
    <text evidence="5">The sequence shown here is derived from an EMBL/GenBank/DDBJ whole genome shotgun (WGS) entry which is preliminary data.</text>
</comment>
<dbReference type="AlphaFoldDB" id="A0AA36G7C8"/>
<dbReference type="InterPro" id="IPR040182">
    <property type="entry name" value="ATG13"/>
</dbReference>
<evidence type="ECO:0000256" key="3">
    <source>
        <dbReference type="ARBA" id="ARBA00023006"/>
    </source>
</evidence>
<dbReference type="GO" id="GO:0034727">
    <property type="term" value="P:piecemeal microautophagy of the nucleus"/>
    <property type="evidence" value="ECO:0007669"/>
    <property type="project" value="TreeGrafter"/>
</dbReference>
<comment type="subcellular location">
    <subcellularLocation>
        <location evidence="1">Preautophagosomal structure</location>
    </subcellularLocation>
</comment>
<sequence length="521" mass="57697">MRVGSSSSLCSTTSSENDLRTSIGQNEDSVKKLRNYGKFFMTRLVQLVVQSRTNERYDLTCSATITDNWFNIRFQELGEVAAQLKRSLVNYPPDITSVTLDFFLFTKEAETLPLESWTFSFDDEKKAFEENLLFYHDLSTLLRSCALASRMTPTSRYYVKKQGPDTFVILYRIVEGPSTLELGKELKCHRVGTVTTVHGSFNVDLKYRTRMELEQRISHDSPDSESYHQVNASSSRPVFGSSPDTPSSFCEVISHLSSSPASVAASPHHLLATSPPMHGTPLLQFVTARARSRTQSTQSGNSINAESPPSEAGSSEKEAPVRKREPSGGMTIAKDMPFAGLLNMSFTGALFPLKTLTEEGTKEKEAEEAAEKEAQNAQADATEEALNVSLANTIVSDQANRQASAAASIVTSTIKDSQVFDEEKADDDLETSKDDDPEDNKDDDDSFVKILPFGAGASPSSCPNAELGELISACRTAPPIEEFEHYKESIERIKLELEEFEQSQGVFDEFVSRMKEETFDF</sequence>
<dbReference type="GO" id="GO:0005829">
    <property type="term" value="C:cytosol"/>
    <property type="evidence" value="ECO:0007669"/>
    <property type="project" value="TreeGrafter"/>
</dbReference>
<dbReference type="Gene3D" id="3.30.900.10">
    <property type="entry name" value="HORMA domain"/>
    <property type="match status" value="1"/>
</dbReference>
<name>A0AA36G7C8_9BILA</name>
<evidence type="ECO:0000256" key="1">
    <source>
        <dbReference type="ARBA" id="ARBA00004329"/>
    </source>
</evidence>
<dbReference type="GO" id="GO:0000407">
    <property type="term" value="C:phagophore assembly site"/>
    <property type="evidence" value="ECO:0007669"/>
    <property type="project" value="UniProtKB-SubCell"/>
</dbReference>
<dbReference type="EMBL" id="CATQJA010002664">
    <property type="protein sequence ID" value="CAJ0582019.1"/>
    <property type="molecule type" value="Genomic_DNA"/>
</dbReference>
<feature type="compositionally biased region" description="Polar residues" evidence="4">
    <location>
        <begin position="227"/>
        <end position="242"/>
    </location>
</feature>
<feature type="compositionally biased region" description="Basic and acidic residues" evidence="4">
    <location>
        <begin position="359"/>
        <end position="374"/>
    </location>
</feature>
<dbReference type="PANTHER" id="PTHR13430">
    <property type="match status" value="1"/>
</dbReference>
<gene>
    <name evidence="5" type="ORF">MSPICULIGERA_LOCUS20162</name>
</gene>
<evidence type="ECO:0000313" key="6">
    <source>
        <dbReference type="Proteomes" id="UP001177023"/>
    </source>
</evidence>
<dbReference type="GO" id="GO:1990316">
    <property type="term" value="C:Atg1/ULK1 kinase complex"/>
    <property type="evidence" value="ECO:0007669"/>
    <property type="project" value="TreeGrafter"/>
</dbReference>
<feature type="compositionally biased region" description="Acidic residues" evidence="4">
    <location>
        <begin position="419"/>
        <end position="445"/>
    </location>
</feature>
<dbReference type="Proteomes" id="UP001177023">
    <property type="component" value="Unassembled WGS sequence"/>
</dbReference>
<dbReference type="InterPro" id="IPR036570">
    <property type="entry name" value="HORMA_dom_sf"/>
</dbReference>
<protein>
    <recommendedName>
        <fullName evidence="7">Autophagy-related protein 13</fullName>
    </recommendedName>
</protein>
<feature type="region of interest" description="Disordered" evidence="4">
    <location>
        <begin position="288"/>
        <end position="332"/>
    </location>
</feature>
<feature type="region of interest" description="Disordered" evidence="4">
    <location>
        <begin position="419"/>
        <end position="448"/>
    </location>
</feature>
<dbReference type="PANTHER" id="PTHR13430:SF4">
    <property type="entry name" value="AUTOPHAGY-RELATED PROTEIN 13"/>
    <property type="match status" value="1"/>
</dbReference>
<evidence type="ECO:0000256" key="2">
    <source>
        <dbReference type="ARBA" id="ARBA00007341"/>
    </source>
</evidence>
<comment type="similarity">
    <text evidence="2">Belongs to the ATG13 family. Metazoan subfamily.</text>
</comment>
<evidence type="ECO:0000256" key="4">
    <source>
        <dbReference type="SAM" id="MobiDB-lite"/>
    </source>
</evidence>
<dbReference type="GO" id="GO:0000423">
    <property type="term" value="P:mitophagy"/>
    <property type="evidence" value="ECO:0007669"/>
    <property type="project" value="TreeGrafter"/>
</dbReference>
<evidence type="ECO:0008006" key="7">
    <source>
        <dbReference type="Google" id="ProtNLM"/>
    </source>
</evidence>
<feature type="region of interest" description="Disordered" evidence="4">
    <location>
        <begin position="1"/>
        <end position="21"/>
    </location>
</feature>
<feature type="region of interest" description="Disordered" evidence="4">
    <location>
        <begin position="217"/>
        <end position="242"/>
    </location>
</feature>
<dbReference type="GO" id="GO:0034497">
    <property type="term" value="P:protein localization to phagophore assembly site"/>
    <property type="evidence" value="ECO:0007669"/>
    <property type="project" value="TreeGrafter"/>
</dbReference>
<evidence type="ECO:0000313" key="5">
    <source>
        <dbReference type="EMBL" id="CAJ0582019.1"/>
    </source>
</evidence>
<feature type="non-terminal residue" evidence="5">
    <location>
        <position position="521"/>
    </location>
</feature>
<feature type="compositionally biased region" description="Low complexity" evidence="4">
    <location>
        <begin position="1"/>
        <end position="15"/>
    </location>
</feature>
<feature type="compositionally biased region" description="Basic and acidic residues" evidence="4">
    <location>
        <begin position="217"/>
        <end position="226"/>
    </location>
</feature>
<feature type="compositionally biased region" description="Polar residues" evidence="4">
    <location>
        <begin position="293"/>
        <end position="304"/>
    </location>
</feature>
<feature type="compositionally biased region" description="Basic and acidic residues" evidence="4">
    <location>
        <begin position="314"/>
        <end position="326"/>
    </location>
</feature>
<feature type="region of interest" description="Disordered" evidence="4">
    <location>
        <begin position="359"/>
        <end position="381"/>
    </location>
</feature>
<proteinExistence type="inferred from homology"/>
<reference evidence="5" key="1">
    <citation type="submission" date="2023-06" db="EMBL/GenBank/DDBJ databases">
        <authorList>
            <person name="Delattre M."/>
        </authorList>
    </citation>
    <scope>NUCLEOTIDE SEQUENCE</scope>
    <source>
        <strain evidence="5">AF72</strain>
    </source>
</reference>